<evidence type="ECO:0000313" key="1">
    <source>
        <dbReference type="EMBL" id="CAG9954914.1"/>
    </source>
</evidence>
<sequence>MKFAYNHATESSRNLAGRANVAFFFNARGEVLEKSTLGMYRSLLFQTFQHFPELTHVLDKFTSKLYRYNGVFEWTVETLQTITSEVVGELGTRSLTLFIDALDECDAEEIRDMVEYFEELGSNAFQNSAKLHICFSSRPYPHADIQNRIRFTLEEQTEHSEDLAKYVRGKLRAGNSKIATWVYEEILRKSAGIFMWAVLVVDILNGVFRNGQLLQVKRRLQELPPKLGDLFRDILCRDGENMEDMLLCIQWIAFAKRPLTCAEYYFALATGLLPAGTAVDEWDSEIITPEVMKRYVLSSSKGLAEVTTYRKTQTVNFIHESIRDFLIKDNGIQSLWPHLADNFEIHSHERLRQCCHDCVNRFWIGSLFSNTPLITFFIIRNMPQPWFLKQLFLRELNIRSWAAQFNLFRTAVGRRVNPSTNLMSIVARLDCPKLAKTILAWGSGHSAFCLSSDGSTYPLFTAIDEGNIDVVEICLDEEAKVPFKEIIRLDGGEFISPGCFGEFGTPLHWAVSIGNMNSFRHILALAGSECGSPNSASLTPLSIAARDGRADILQLLLQQPSVVIEDEDTDGRTALWHACRNGHKNVAELLLATGEAGINKEDWKGRTPLSRAVENGHLAVVNQLLATGKARPDTQCDYGRTPLSYAAISGDIQIVKQLLAIKGLDLETPDSLLYWQRGRYAENSQAFVVWVTPHSTLTSKRAASFATIRVYSFYSGGSMAAEAAKPRVLCLDGGGIRGLSEILILKELMLQVRIHNGLDYTPEPYECFDFICGTSTGGLVAVLLGRLGKTLDECEELFRKLGSDIFESNSLLKGSRLVLKGSKHTGESLAEAIRAQAGHGLMYDEDCPSTGHVPVAVVAVSRTTTNGYLFRTYGVRANTEACPIVDACRATSAATTFFPSIVINGVEYVDGAFGKNNPSIAALSELESSEWITPMQDAVNGVACFVSVGTGRPTFRLKKSGLAFSFVPGALKTIEAAKSCMKIATDCHKIHLEVANRYAGANELYYRFDVDRGLESVALDESDKEVLQHISAATQAYLGERSSVIAKCARLIMPMSKGKVLQGLQVTVCSGLPEKSPYFYGRDEELARVRDGLDPSKPGRKAVLLYGIGGSGTTQLVRQYIEQHKTDYTAIIWINTSTKENAVRSLEEASIMIATQWPADHPLPSNRGSNTLFHVRSRLQHTRHRKWLLVLDSLDDPDHHFSKYIPSCSFGSVIVTSTAFRSCFGFRLEKTIEVEGLDTASSLSLLNTTSKQAGASEEGKSTWFQGSYIGVTNYSTR</sequence>
<dbReference type="Proteomes" id="UP000836387">
    <property type="component" value="Unassembled WGS sequence"/>
</dbReference>
<evidence type="ECO:0000313" key="2">
    <source>
        <dbReference type="Proteomes" id="UP000836387"/>
    </source>
</evidence>
<comment type="caution">
    <text evidence="1">The sequence shown here is derived from an EMBL/GenBank/DDBJ whole genome shotgun (WGS) entry which is preliminary data.</text>
</comment>
<organism evidence="1 2">
    <name type="scientific">Clonostachys rosea f. rosea IK726</name>
    <dbReference type="NCBI Taxonomy" id="1349383"/>
    <lineage>
        <taxon>Eukaryota</taxon>
        <taxon>Fungi</taxon>
        <taxon>Dikarya</taxon>
        <taxon>Ascomycota</taxon>
        <taxon>Pezizomycotina</taxon>
        <taxon>Sordariomycetes</taxon>
        <taxon>Hypocreomycetidae</taxon>
        <taxon>Hypocreales</taxon>
        <taxon>Bionectriaceae</taxon>
        <taxon>Clonostachys</taxon>
    </lineage>
</organism>
<keyword evidence="2" id="KW-1185">Reference proteome</keyword>
<name>A0ACA9UN85_BIOOC</name>
<accession>A0ACA9UN85</accession>
<reference evidence="1" key="2">
    <citation type="submission" date="2021-10" db="EMBL/GenBank/DDBJ databases">
        <authorList>
            <person name="Piombo E."/>
        </authorList>
    </citation>
    <scope>NUCLEOTIDE SEQUENCE</scope>
</reference>
<dbReference type="EMBL" id="CADEHS020000578">
    <property type="protein sequence ID" value="CAG9954914.1"/>
    <property type="molecule type" value="Genomic_DNA"/>
</dbReference>
<gene>
    <name evidence="1" type="ORF">CRV2_00011527</name>
</gene>
<reference evidence="1" key="1">
    <citation type="submission" date="2020-04" db="EMBL/GenBank/DDBJ databases">
        <authorList>
            <person name="Broberg M."/>
        </authorList>
    </citation>
    <scope>NUCLEOTIDE SEQUENCE</scope>
</reference>
<protein>
    <submittedName>
        <fullName evidence="1">Uncharacterized protein</fullName>
    </submittedName>
</protein>
<proteinExistence type="predicted"/>